<dbReference type="PANTHER" id="PTHR15551:SF3">
    <property type="entry name" value="LIM AND CALPONIN HOMOLOGY DOMAINS-CONTAINING PROTEIN 1"/>
    <property type="match status" value="1"/>
</dbReference>
<organism evidence="9 10">
    <name type="scientific">Strigamia maritima</name>
    <name type="common">European centipede</name>
    <name type="synonym">Geophilus maritimus</name>
    <dbReference type="NCBI Taxonomy" id="126957"/>
    <lineage>
        <taxon>Eukaryota</taxon>
        <taxon>Metazoa</taxon>
        <taxon>Ecdysozoa</taxon>
        <taxon>Arthropoda</taxon>
        <taxon>Myriapoda</taxon>
        <taxon>Chilopoda</taxon>
        <taxon>Pleurostigmophora</taxon>
        <taxon>Geophilomorpha</taxon>
        <taxon>Linotaeniidae</taxon>
        <taxon>Strigamia</taxon>
    </lineage>
</organism>
<protein>
    <recommendedName>
        <fullName evidence="11">LIM zinc-binding domain-containing protein</fullName>
    </recommendedName>
</protein>
<keyword evidence="10" id="KW-1185">Reference proteome</keyword>
<feature type="domain" description="PDZ" evidence="8">
    <location>
        <begin position="412"/>
        <end position="468"/>
    </location>
</feature>
<dbReference type="GO" id="GO:0001725">
    <property type="term" value="C:stress fiber"/>
    <property type="evidence" value="ECO:0007669"/>
    <property type="project" value="TreeGrafter"/>
</dbReference>
<dbReference type="CDD" id="cd00136">
    <property type="entry name" value="PDZ_canonical"/>
    <property type="match status" value="1"/>
</dbReference>
<dbReference type="PROSITE" id="PS00478">
    <property type="entry name" value="LIM_DOMAIN_1"/>
    <property type="match status" value="1"/>
</dbReference>
<dbReference type="eggNOG" id="KOG1704">
    <property type="taxonomic scope" value="Eukaryota"/>
</dbReference>
<evidence type="ECO:0000256" key="5">
    <source>
        <dbReference type="SAM" id="Coils"/>
    </source>
</evidence>
<dbReference type="CDD" id="cd08368">
    <property type="entry name" value="LIM"/>
    <property type="match status" value="1"/>
</dbReference>
<dbReference type="EnsemblMetazoa" id="SMAR002950-RA">
    <property type="protein sequence ID" value="SMAR002950-PA"/>
    <property type="gene ID" value="SMAR002950"/>
</dbReference>
<feature type="region of interest" description="Disordered" evidence="6">
    <location>
        <begin position="879"/>
        <end position="902"/>
    </location>
</feature>
<proteinExistence type="predicted"/>
<dbReference type="PROSITE" id="PS50023">
    <property type="entry name" value="LIM_DOMAIN_2"/>
    <property type="match status" value="1"/>
</dbReference>
<feature type="compositionally biased region" description="Polar residues" evidence="6">
    <location>
        <begin position="278"/>
        <end position="289"/>
    </location>
</feature>
<keyword evidence="2 4" id="KW-0862">Zinc</keyword>
<dbReference type="Pfam" id="PF15949">
    <property type="entry name" value="DUF4757"/>
    <property type="match status" value="1"/>
</dbReference>
<dbReference type="PANTHER" id="PTHR15551">
    <property type="entry name" value="LIM DOMAIN ONLY 7"/>
    <property type="match status" value="1"/>
</dbReference>
<dbReference type="GO" id="GO:0046872">
    <property type="term" value="F:metal ion binding"/>
    <property type="evidence" value="ECO:0007669"/>
    <property type="project" value="UniProtKB-KW"/>
</dbReference>
<evidence type="ECO:0000313" key="9">
    <source>
        <dbReference type="EnsemblMetazoa" id="SMAR002950-PA"/>
    </source>
</evidence>
<feature type="region of interest" description="Disordered" evidence="6">
    <location>
        <begin position="1103"/>
        <end position="1125"/>
    </location>
</feature>
<feature type="coiled-coil region" evidence="5">
    <location>
        <begin position="1051"/>
        <end position="1103"/>
    </location>
</feature>
<evidence type="ECO:0000256" key="2">
    <source>
        <dbReference type="ARBA" id="ARBA00022833"/>
    </source>
</evidence>
<dbReference type="InterPro" id="IPR001781">
    <property type="entry name" value="Znf_LIM"/>
</dbReference>
<dbReference type="GO" id="GO:0051496">
    <property type="term" value="P:positive regulation of stress fiber assembly"/>
    <property type="evidence" value="ECO:0007669"/>
    <property type="project" value="TreeGrafter"/>
</dbReference>
<feature type="region of interest" description="Disordered" evidence="6">
    <location>
        <begin position="592"/>
        <end position="611"/>
    </location>
</feature>
<name>T1IPJ8_STRMM</name>
<keyword evidence="3 4" id="KW-0440">LIM domain</keyword>
<feature type="compositionally biased region" description="Low complexity" evidence="6">
    <location>
        <begin position="1298"/>
        <end position="1312"/>
    </location>
</feature>
<dbReference type="Gene3D" id="2.30.42.10">
    <property type="match status" value="1"/>
</dbReference>
<feature type="compositionally biased region" description="Low complexity" evidence="6">
    <location>
        <begin position="308"/>
        <end position="350"/>
    </location>
</feature>
<feature type="compositionally biased region" description="Polar residues" evidence="6">
    <location>
        <begin position="540"/>
        <end position="550"/>
    </location>
</feature>
<feature type="region of interest" description="Disordered" evidence="6">
    <location>
        <begin position="1278"/>
        <end position="1316"/>
    </location>
</feature>
<dbReference type="InterPro" id="IPR036034">
    <property type="entry name" value="PDZ_sf"/>
</dbReference>
<feature type="compositionally biased region" description="Basic and acidic residues" evidence="6">
    <location>
        <begin position="217"/>
        <end position="237"/>
    </location>
</feature>
<feature type="domain" description="LIM zinc-binding" evidence="7">
    <location>
        <begin position="1324"/>
        <end position="1390"/>
    </location>
</feature>
<dbReference type="GO" id="GO:0032034">
    <property type="term" value="F:myosin II head/neck binding"/>
    <property type="evidence" value="ECO:0007669"/>
    <property type="project" value="TreeGrafter"/>
</dbReference>
<dbReference type="InterPro" id="IPR031865">
    <property type="entry name" value="DUF4757"/>
</dbReference>
<reference evidence="9" key="2">
    <citation type="submission" date="2015-02" db="UniProtKB">
        <authorList>
            <consortium name="EnsemblMetazoa"/>
        </authorList>
    </citation>
    <scope>IDENTIFICATION</scope>
</reference>
<dbReference type="SMART" id="SM00132">
    <property type="entry name" value="LIM"/>
    <property type="match status" value="1"/>
</dbReference>
<keyword evidence="1 4" id="KW-0479">Metal-binding</keyword>
<evidence type="ECO:0000313" key="10">
    <source>
        <dbReference type="Proteomes" id="UP000014500"/>
    </source>
</evidence>
<sequence>MHGPGPGLFVYLSYDYHRTGASLSAIERIHKGDKAMKGHCPDEVCCHSFELRTMPVTTRFSTKSDKNYDDTNQPSPPLTAQTIGAASVSSGGTTHSSPNGSISSYSRTNSVDSLDDSHSSSSGGCSGHCRQLSNDSSVNSGSDYLPTRSKRSSSSKTTHNPLQFVKTGTCTLYKKAEEQIKKSEEVKKLKTHTRQDEEEWQNNLDNWKSKRRQISHKTVERTEERKKLEVESEEKSAKSKKSKTFSEMMEERSKRGRKLNYFSEDWDNDDFDKKRNGWSGNSSMTSPNKYTDDESDASSIEKSRFESPVEPSPQLQSPPVVSNNSVAVNGKRISTNGKSESSSVSENGSTPTEEYTFDKAIQNYVQYAENHQRKMAKSTNNGVVKTKSDYSSFEARYRDADIRSGGTAMTIVVTLVKSTGNDQRDFGFTTRGQGRGLVFVDSVNSFGPADNADLRCDDEILAVNGESLALNLTQSPQSCNNSAKKKPSRVEERKAVFSGEQFLESPTTPDKKPFVREQSPRVDIRKRRSLFEGANHEQIIDQSHQQTPRATDSRAFKNKIASFDKPAPVDLPKQNVVIDSEGSFEEKLKSFEKMEREERRNDRRSSLDRRQQFKNRLASFEKLESLEKSDNEKPNIERKQSLIDKLATFEKQESFERSQSCDLLDLGCEEMCESPKKVKNNDLDWIDVAENHQNGGRPRIIDVVAKESSPEPVLLVEKTKEEVFEPQEVIEEVMEMKIIDPLHYSTDVSWENRFLALERKFLSTIALDTNTPDGDGALNHNFVEEEIGFNLDCHTPSATHIKSCFELAESLQETPIVASNPSSPFQNKRLLAVSLENNVNVGNIENIQIDQVEQNLNEIERMAQELNFDDIIDAPIRLVEPPKEKPPPPPSQQEKTPELSPDVKGTVNLRRAESSKRIRKEMIQRRSDFLGIDPSDNQEYLDFELNTPAPPNMEAILRAEKSFEERLRQHSMIETVENNWRKSEIDEPVKINKIESKASEDDITRKEREIIENLEREEERKRNEIIAYFGDDPQDRLEEERLLSELDLLQEEKFRRELHERERRLQQHEELLRLEKEKMKRQQEALSKEKDEYQRQVQQYQQKFSPAVRRKNAPQQQQPCGNHHENTITVTTTNNLSVSRNLKGDVKPLKSISSNKTCLSNPEARDRDEIKVNQFSAELTKNPIQQHQPMTKQTLHALSALPKAKITDGDRWIARRKPEAARRDPSAYNQHWLIQEAEMRRISEQQNRQAKSPGRAQQRPTQVQTQFYDQVDSGHSGHYNMLQRSVGKSPEDNGEVVNSSTTNNYSHSTMNSGDSQMLSVSGKKKCSHCAKELGRGAAMIIESLQLFYHIHCFKCCVCHVQLGNGLSGADVRVRNQKLHCHNCYSNDEGNTCVELLELC</sequence>
<dbReference type="GO" id="GO:0051893">
    <property type="term" value="P:regulation of focal adhesion assembly"/>
    <property type="evidence" value="ECO:0007669"/>
    <property type="project" value="TreeGrafter"/>
</dbReference>
<feature type="compositionally biased region" description="Polar residues" evidence="6">
    <location>
        <begin position="131"/>
        <end position="142"/>
    </location>
</feature>
<evidence type="ECO:0000256" key="4">
    <source>
        <dbReference type="PROSITE-ProRule" id="PRU00125"/>
    </source>
</evidence>
<evidence type="ECO:0000259" key="7">
    <source>
        <dbReference type="PROSITE" id="PS50023"/>
    </source>
</evidence>
<feature type="region of interest" description="Disordered" evidence="6">
    <location>
        <begin position="61"/>
        <end position="161"/>
    </location>
</feature>
<dbReference type="OMA" id="ESENEMY"/>
<dbReference type="HOGENOM" id="CLU_273039_0_0_1"/>
<feature type="region of interest" description="Disordered" evidence="6">
    <location>
        <begin position="211"/>
        <end position="355"/>
    </location>
</feature>
<evidence type="ECO:0000256" key="3">
    <source>
        <dbReference type="ARBA" id="ARBA00023038"/>
    </source>
</evidence>
<feature type="compositionally biased region" description="Polar residues" evidence="6">
    <location>
        <begin position="70"/>
        <end position="109"/>
    </location>
</feature>
<evidence type="ECO:0000259" key="8">
    <source>
        <dbReference type="PROSITE" id="PS50106"/>
    </source>
</evidence>
<dbReference type="Pfam" id="PF00412">
    <property type="entry name" value="LIM"/>
    <property type="match status" value="1"/>
</dbReference>
<dbReference type="Gene3D" id="2.10.110.10">
    <property type="entry name" value="Cysteine Rich Protein"/>
    <property type="match status" value="1"/>
</dbReference>
<dbReference type="SUPFAM" id="SSF50156">
    <property type="entry name" value="PDZ domain-like"/>
    <property type="match status" value="1"/>
</dbReference>
<feature type="region of interest" description="Disordered" evidence="6">
    <location>
        <begin position="533"/>
        <end position="552"/>
    </location>
</feature>
<dbReference type="InterPro" id="IPR001478">
    <property type="entry name" value="PDZ"/>
</dbReference>
<feature type="region of interest" description="Disordered" evidence="6">
    <location>
        <begin position="1243"/>
        <end position="1263"/>
    </location>
</feature>
<accession>T1IPJ8</accession>
<evidence type="ECO:0008006" key="11">
    <source>
        <dbReference type="Google" id="ProtNLM"/>
    </source>
</evidence>
<evidence type="ECO:0000256" key="6">
    <source>
        <dbReference type="SAM" id="MobiDB-lite"/>
    </source>
</evidence>
<reference evidence="10" key="1">
    <citation type="submission" date="2011-05" db="EMBL/GenBank/DDBJ databases">
        <authorList>
            <person name="Richards S.R."/>
            <person name="Qu J."/>
            <person name="Jiang H."/>
            <person name="Jhangiani S.N."/>
            <person name="Agravi P."/>
            <person name="Goodspeed R."/>
            <person name="Gross S."/>
            <person name="Mandapat C."/>
            <person name="Jackson L."/>
            <person name="Mathew T."/>
            <person name="Pu L."/>
            <person name="Thornton R."/>
            <person name="Saada N."/>
            <person name="Wilczek-Boney K.B."/>
            <person name="Lee S."/>
            <person name="Kovar C."/>
            <person name="Wu Y."/>
            <person name="Scherer S.E."/>
            <person name="Worley K.C."/>
            <person name="Muzny D.M."/>
            <person name="Gibbs R."/>
        </authorList>
    </citation>
    <scope>NUCLEOTIDE SEQUENCE</scope>
    <source>
        <strain evidence="10">Brora</strain>
    </source>
</reference>
<keyword evidence="5" id="KW-0175">Coiled coil</keyword>
<dbReference type="EMBL" id="JH431263">
    <property type="status" value="NOT_ANNOTATED_CDS"/>
    <property type="molecule type" value="Genomic_DNA"/>
</dbReference>
<dbReference type="PROSITE" id="PS50106">
    <property type="entry name" value="PDZ"/>
    <property type="match status" value="1"/>
</dbReference>
<dbReference type="Proteomes" id="UP000014500">
    <property type="component" value="Unassembled WGS sequence"/>
</dbReference>
<dbReference type="STRING" id="126957.T1IPJ8"/>
<evidence type="ECO:0000256" key="1">
    <source>
        <dbReference type="ARBA" id="ARBA00022723"/>
    </source>
</evidence>